<proteinExistence type="predicted"/>
<evidence type="ECO:0000313" key="1">
    <source>
        <dbReference type="EMBL" id="ABZ08914.1"/>
    </source>
</evidence>
<accession>B3T8K5</accession>
<organism evidence="1">
    <name type="scientific">uncultured marine microorganism HF4000_APKG5H11</name>
    <dbReference type="NCBI Taxonomy" id="455550"/>
    <lineage>
        <taxon>unclassified sequences</taxon>
        <taxon>environmental samples</taxon>
    </lineage>
</organism>
<name>B3T8K5_9ZZZZ</name>
<sequence length="262" mass="29500">MFWRQEMFLTYIGESGVTGDTVTDPAQPHQVYTGLFVHESQSISINGEFNALCRRHFGAPLGQEDAPAVMRPADVFQGLGYFSSWPRLKRNELIQDCLGIMVRRETPVVTSYINKQQFVDAKATGNNDYLAPWETPTGPLVNKFFFAVTMFLDELNMSSMSEDQIMSGAMPVTNHSLIVAQNGASMKPRFMGEFLRSDEGIDATGLIDDICFVDQENSVGSQLSNLVAYLVRRWLQNPERPHPYFDGLRDNKVIQVIYPVTV</sequence>
<protein>
    <recommendedName>
        <fullName evidence="2">DUF3800 domain-containing protein</fullName>
    </recommendedName>
</protein>
<reference evidence="1" key="1">
    <citation type="journal article" date="2008" name="ISME J.">
        <title>Genomic patterns of recombination, clonal divergence and environment in marine microbial populations.</title>
        <authorList>
            <person name="Konstantinidis K.T."/>
            <person name="Delong E.F."/>
        </authorList>
    </citation>
    <scope>NUCLEOTIDE SEQUENCE</scope>
</reference>
<gene>
    <name evidence="1" type="ORF">ALOHA_HF4000APKG5H11ctg2g32</name>
</gene>
<dbReference type="AlphaFoldDB" id="B3T8K5"/>
<evidence type="ECO:0008006" key="2">
    <source>
        <dbReference type="Google" id="ProtNLM"/>
    </source>
</evidence>
<dbReference type="EMBL" id="EU016639">
    <property type="protein sequence ID" value="ABZ08914.1"/>
    <property type="molecule type" value="Genomic_DNA"/>
</dbReference>
<dbReference type="Pfam" id="PF12686">
    <property type="entry name" value="DUF3800"/>
    <property type="match status" value="1"/>
</dbReference>
<dbReference type="InterPro" id="IPR024524">
    <property type="entry name" value="DUF3800"/>
</dbReference>